<feature type="domain" description="DUF1409" evidence="3">
    <location>
        <begin position="690"/>
        <end position="737"/>
    </location>
</feature>
<feature type="domain" description="Aminotransferase-like plant mobile" evidence="4">
    <location>
        <begin position="105"/>
        <end position="281"/>
    </location>
</feature>
<feature type="coiled-coil region" evidence="1">
    <location>
        <begin position="783"/>
        <end position="838"/>
    </location>
</feature>
<dbReference type="InterPro" id="IPR010811">
    <property type="entry name" value="DUF1409"/>
</dbReference>
<feature type="compositionally biased region" description="Polar residues" evidence="2">
    <location>
        <begin position="448"/>
        <end position="462"/>
    </location>
</feature>
<evidence type="ECO:0000256" key="2">
    <source>
        <dbReference type="SAM" id="MobiDB-lite"/>
    </source>
</evidence>
<name>Q2R6G7_ORYSJ</name>
<protein>
    <recommendedName>
        <fullName evidence="7">Aminotransferase-like protein</fullName>
    </recommendedName>
</protein>
<evidence type="ECO:0000256" key="1">
    <source>
        <dbReference type="SAM" id="Coils"/>
    </source>
</evidence>
<accession>Q2R6G7</accession>
<feature type="region of interest" description="Disordered" evidence="2">
    <location>
        <begin position="565"/>
        <end position="643"/>
    </location>
</feature>
<sequence>MSSSASPSAAPSAEYAKHLSNLVAIPSLSHENYYFLDPVGNPDPTEFIIGETNRIPFRLTNPDLGHWKNTFKSWPSLEKTSPEKSWTTWFKRMSASKRVHWDKIGIGQALDLTIANSAKDEPLMAAASYFWSNTINAFLFNQGPMTPTLIDISMITGLDVTSSANPMSLNTKNQYDFKTKSIGGWSGYVAAYMGQGSVIPQEYVAFLLMWLEKFLFCGSSCGPTTNWQFIAEALETKRQFPLGKILLGYLYQMLNNASDKLAVGSVVGAGGPWWLLQSWLNLVVMSFYEGFQKDARVWSLYEDSTLLENPLDFRFEDINNDRYQKPREIFSIAISPCILPVGIHQGRNIQVSYEFYHPMSSARQFGMGQLPIGLFFADKIQCRGEISSTLMMDRLLNLQGPLLGSIDNIKLATFRSKAFDKWWGEWKLHLVHQSASMYMTDLFPDVVPQTTESSPPHQSNSGKDIEYAPGLIPNGGGPSPPVIGYNAPKTSALLQGLIREAANAGKKRKTRSSAVDTSAPAPKKKTKTKKTTPADDLPALDPSIEQALDEEEIEEDIDQVAAEISDTERTPSASPKQTPPTPSAPVHFSRKKKAAVKKKSAATASKPAPPPPPPPSPPVQLESGKRTPSAADSHNIEEEEQPAAAAIPVLADLFFNIKDYLDETEEDTTSKAIAPLSDDVKRMLEDISHRLEASLDNLVINCGSIRARFTDIQALLPDELADALTPAVYLEQHQFKLEKARQRLANRREHKDIEATIQHNQQLVHVEKSKLDQLSEGPIKSNIDRLEARKIDVMAQLQECNAELDMEHKKLADLPKSIEEQKARLKSAIKNVADLTNSLKVIPGTDAQDAQAIEEVEQIRRRAISAIQRYLSQ</sequence>
<evidence type="ECO:0000313" key="6">
    <source>
        <dbReference type="Proteomes" id="UP000000763"/>
    </source>
</evidence>
<reference evidence="6" key="1">
    <citation type="journal article" date="2005" name="Nature">
        <title>The map-based sequence of the rice genome.</title>
        <authorList>
            <consortium name="International rice genome sequencing project (IRGSP)"/>
            <person name="Matsumoto T."/>
            <person name="Wu J."/>
            <person name="Kanamori H."/>
            <person name="Katayose Y."/>
            <person name="Fujisawa M."/>
            <person name="Namiki N."/>
            <person name="Mizuno H."/>
            <person name="Yamamoto K."/>
            <person name="Antonio B.A."/>
            <person name="Baba T."/>
            <person name="Sakata K."/>
            <person name="Nagamura Y."/>
            <person name="Aoki H."/>
            <person name="Arikawa K."/>
            <person name="Arita K."/>
            <person name="Bito T."/>
            <person name="Chiden Y."/>
            <person name="Fujitsuka N."/>
            <person name="Fukunaka R."/>
            <person name="Hamada M."/>
            <person name="Harada C."/>
            <person name="Hayashi A."/>
            <person name="Hijishita S."/>
            <person name="Honda M."/>
            <person name="Hosokawa S."/>
            <person name="Ichikawa Y."/>
            <person name="Idonuma A."/>
            <person name="Iijima M."/>
            <person name="Ikeda M."/>
            <person name="Ikeno M."/>
            <person name="Ito K."/>
            <person name="Ito S."/>
            <person name="Ito T."/>
            <person name="Ito Y."/>
            <person name="Ito Y."/>
            <person name="Iwabuchi A."/>
            <person name="Kamiya K."/>
            <person name="Karasawa W."/>
            <person name="Kurita K."/>
            <person name="Katagiri S."/>
            <person name="Kikuta A."/>
            <person name="Kobayashi H."/>
            <person name="Kobayashi N."/>
            <person name="Machita K."/>
            <person name="Maehara T."/>
            <person name="Masukawa M."/>
            <person name="Mizubayashi T."/>
            <person name="Mukai Y."/>
            <person name="Nagasaki H."/>
            <person name="Nagata Y."/>
            <person name="Naito S."/>
            <person name="Nakashima M."/>
            <person name="Nakama Y."/>
            <person name="Nakamichi Y."/>
            <person name="Nakamura M."/>
            <person name="Meguro A."/>
            <person name="Negishi M."/>
            <person name="Ohta I."/>
            <person name="Ohta T."/>
            <person name="Okamoto M."/>
            <person name="Ono N."/>
            <person name="Saji S."/>
            <person name="Sakaguchi M."/>
            <person name="Sakai K."/>
            <person name="Shibata M."/>
            <person name="Shimokawa T."/>
            <person name="Song J."/>
            <person name="Takazaki Y."/>
            <person name="Terasawa K."/>
            <person name="Tsugane M."/>
            <person name="Tsuji K."/>
            <person name="Ueda S."/>
            <person name="Waki K."/>
            <person name="Yamagata H."/>
            <person name="Yamamoto M."/>
            <person name="Yamamoto S."/>
            <person name="Yamane H."/>
            <person name="Yoshiki S."/>
            <person name="Yoshihara R."/>
            <person name="Yukawa K."/>
            <person name="Zhong H."/>
            <person name="Yano M."/>
            <person name="Yuan Q."/>
            <person name="Ouyang S."/>
            <person name="Liu J."/>
            <person name="Jones K.M."/>
            <person name="Gansberger K."/>
            <person name="Moffat K."/>
            <person name="Hill J."/>
            <person name="Bera J."/>
            <person name="Fadrosh D."/>
            <person name="Jin S."/>
            <person name="Johri S."/>
            <person name="Kim M."/>
            <person name="Overton L."/>
            <person name="Reardon M."/>
            <person name="Tsitrin T."/>
            <person name="Vuong H."/>
            <person name="Weaver B."/>
            <person name="Ciecko A."/>
            <person name="Tallon L."/>
            <person name="Jackson J."/>
            <person name="Pai G."/>
            <person name="Aken S.V."/>
            <person name="Utterback T."/>
            <person name="Reidmuller S."/>
            <person name="Feldblyum T."/>
            <person name="Hsiao J."/>
            <person name="Zismann V."/>
            <person name="Iobst S."/>
            <person name="de Vazeille A.R."/>
            <person name="Buell C.R."/>
            <person name="Ying K."/>
            <person name="Li Y."/>
            <person name="Lu T."/>
            <person name="Huang Y."/>
            <person name="Zhao Q."/>
            <person name="Feng Q."/>
            <person name="Zhang L."/>
            <person name="Zhu J."/>
            <person name="Weng Q."/>
            <person name="Mu J."/>
            <person name="Lu Y."/>
            <person name="Fan D."/>
            <person name="Liu Y."/>
            <person name="Guan J."/>
            <person name="Zhang Y."/>
            <person name="Yu S."/>
            <person name="Liu X."/>
            <person name="Zhang Y."/>
            <person name="Hong G."/>
            <person name="Han B."/>
            <person name="Choisne N."/>
            <person name="Demange N."/>
            <person name="Orjeda G."/>
            <person name="Samain S."/>
            <person name="Cattolico L."/>
            <person name="Pelletier E."/>
            <person name="Couloux A."/>
            <person name="Segurens B."/>
            <person name="Wincker P."/>
            <person name="D'Hont A."/>
            <person name="Scarpelli C."/>
            <person name="Weissenbach J."/>
            <person name="Salanoubat M."/>
            <person name="Quetier F."/>
            <person name="Yu Y."/>
            <person name="Kim H.R."/>
            <person name="Rambo T."/>
            <person name="Currie J."/>
            <person name="Collura K."/>
            <person name="Luo M."/>
            <person name="Yang T."/>
            <person name="Ammiraju J.S.S."/>
            <person name="Engler F."/>
            <person name="Soderlund C."/>
            <person name="Wing R.A."/>
            <person name="Palmer L.E."/>
            <person name="de la Bastide M."/>
            <person name="Spiegel L."/>
            <person name="Nascimento L."/>
            <person name="Zutavern T."/>
            <person name="O'Shaughnessy A."/>
            <person name="Dike S."/>
            <person name="Dedhia N."/>
            <person name="Preston R."/>
            <person name="Balija V."/>
            <person name="McCombie W.R."/>
            <person name="Chow T."/>
            <person name="Chen H."/>
            <person name="Chung M."/>
            <person name="Chen C."/>
            <person name="Shaw J."/>
            <person name="Wu H."/>
            <person name="Hsiao K."/>
            <person name="Chao Y."/>
            <person name="Chu M."/>
            <person name="Cheng C."/>
            <person name="Hour A."/>
            <person name="Lee P."/>
            <person name="Lin S."/>
            <person name="Lin Y."/>
            <person name="Liou J."/>
            <person name="Liu S."/>
            <person name="Hsing Y."/>
            <person name="Raghuvanshi S."/>
            <person name="Mohanty A."/>
            <person name="Bharti A.K."/>
            <person name="Gaur A."/>
            <person name="Gupta V."/>
            <person name="Kumar D."/>
            <person name="Ravi V."/>
            <person name="Vij S."/>
            <person name="Kapur A."/>
            <person name="Khurana P."/>
            <person name="Khurana P."/>
            <person name="Khurana J.P."/>
            <person name="Tyagi A.K."/>
            <person name="Gaikwad K."/>
            <person name="Singh A."/>
            <person name="Dalal V."/>
            <person name="Srivastava S."/>
            <person name="Dixit A."/>
            <person name="Pal A.K."/>
            <person name="Ghazi I.A."/>
            <person name="Yadav M."/>
            <person name="Pandit A."/>
            <person name="Bhargava A."/>
            <person name="Sureshbabu K."/>
            <person name="Batra K."/>
            <person name="Sharma T.R."/>
            <person name="Mohapatra T."/>
            <person name="Singh N.K."/>
            <person name="Messing J."/>
            <person name="Nelson A.B."/>
            <person name="Fuks G."/>
            <person name="Kavchok S."/>
            <person name="Keizer G."/>
            <person name="Linton E."/>
            <person name="Llaca V."/>
            <person name="Song R."/>
            <person name="Tanyolac B."/>
            <person name="Young S."/>
            <person name="Ho-Il K."/>
            <person name="Hahn J.H."/>
            <person name="Sangsakoo G."/>
            <person name="Vanavichit A."/>
            <person name="de Mattos Luiz.A.T."/>
            <person name="Zimmer P.D."/>
            <person name="Malone G."/>
            <person name="Dellagostin O."/>
            <person name="de Oliveira A.C."/>
            <person name="Bevan M."/>
            <person name="Bancroft I."/>
            <person name="Minx P."/>
            <person name="Cordum H."/>
            <person name="Wilson R."/>
            <person name="Cheng Z."/>
            <person name="Jin W."/>
            <person name="Jiang J."/>
            <person name="Leong S.A."/>
            <person name="Iwama H."/>
            <person name="Gojobori T."/>
            <person name="Itoh T."/>
            <person name="Niimura Y."/>
            <person name="Fujii Y."/>
            <person name="Habara T."/>
            <person name="Sakai H."/>
            <person name="Sato Y."/>
            <person name="Wilson G."/>
            <person name="Kumar K."/>
            <person name="McCouch S."/>
            <person name="Juretic N."/>
            <person name="Hoen D."/>
            <person name="Wright S."/>
            <person name="Bruskiewich R."/>
            <person name="Bureau T."/>
            <person name="Miyao A."/>
            <person name="Hirochika H."/>
            <person name="Nishikawa T."/>
            <person name="Kadowaki K."/>
            <person name="Sugiura M."/>
            <person name="Burr B."/>
            <person name="Sasaki T."/>
        </authorList>
    </citation>
    <scope>NUCLEOTIDE SEQUENCE [LARGE SCALE GENOMIC DNA]</scope>
    <source>
        <strain evidence="6">cv. Nipponbare</strain>
    </source>
</reference>
<dbReference type="InterPro" id="IPR044824">
    <property type="entry name" value="MAIN-like"/>
</dbReference>
<dbReference type="Pfam" id="PF07197">
    <property type="entry name" value="DUF1409"/>
    <property type="match status" value="1"/>
</dbReference>
<proteinExistence type="predicted"/>
<evidence type="ECO:0000259" key="3">
    <source>
        <dbReference type="Pfam" id="PF07197"/>
    </source>
</evidence>
<dbReference type="Proteomes" id="UP000000763">
    <property type="component" value="Chromosome 11"/>
</dbReference>
<reference evidence="6" key="2">
    <citation type="journal article" date="2008" name="Nucleic Acids Res.">
        <title>The rice annotation project database (RAP-DB): 2008 update.</title>
        <authorList>
            <consortium name="The rice annotation project (RAP)"/>
        </authorList>
    </citation>
    <scope>GENOME REANNOTATION</scope>
    <source>
        <strain evidence="6">cv. Nipponbare</strain>
    </source>
</reference>
<organism evidence="5 6">
    <name type="scientific">Oryza sativa subsp. japonica</name>
    <name type="common">Rice</name>
    <dbReference type="NCBI Taxonomy" id="39947"/>
    <lineage>
        <taxon>Eukaryota</taxon>
        <taxon>Viridiplantae</taxon>
        <taxon>Streptophyta</taxon>
        <taxon>Embryophyta</taxon>
        <taxon>Tracheophyta</taxon>
        <taxon>Spermatophyta</taxon>
        <taxon>Magnoliopsida</taxon>
        <taxon>Liliopsida</taxon>
        <taxon>Poales</taxon>
        <taxon>Poaceae</taxon>
        <taxon>BOP clade</taxon>
        <taxon>Oryzoideae</taxon>
        <taxon>Oryzeae</taxon>
        <taxon>Oryzinae</taxon>
        <taxon>Oryza</taxon>
        <taxon>Oryza sativa</taxon>
    </lineage>
</organism>
<dbReference type="PANTHER" id="PTHR46033:SF65">
    <property type="entry name" value="AMINOTRANSFERASE-LIKE PLANT MOBILE DOMAIN-CONTAINING PROTEIN"/>
    <property type="match status" value="1"/>
</dbReference>
<evidence type="ECO:0008006" key="7">
    <source>
        <dbReference type="Google" id="ProtNLM"/>
    </source>
</evidence>
<dbReference type="AlphaFoldDB" id="Q2R6G7"/>
<dbReference type="EMBL" id="AC138195">
    <property type="protein sequence ID" value="AAX96529.1"/>
    <property type="molecule type" value="Genomic_DNA"/>
</dbReference>
<evidence type="ECO:0000259" key="4">
    <source>
        <dbReference type="Pfam" id="PF10536"/>
    </source>
</evidence>
<feature type="compositionally biased region" description="Basic residues" evidence="2">
    <location>
        <begin position="588"/>
        <end position="600"/>
    </location>
</feature>
<feature type="compositionally biased region" description="Pro residues" evidence="2">
    <location>
        <begin position="607"/>
        <end position="618"/>
    </location>
</feature>
<dbReference type="GO" id="GO:0010073">
    <property type="term" value="P:meristem maintenance"/>
    <property type="evidence" value="ECO:0007669"/>
    <property type="project" value="InterPro"/>
</dbReference>
<feature type="region of interest" description="Disordered" evidence="2">
    <location>
        <begin position="503"/>
        <end position="541"/>
    </location>
</feature>
<dbReference type="PANTHER" id="PTHR46033">
    <property type="entry name" value="PROTEIN MAIN-LIKE 2"/>
    <property type="match status" value="1"/>
</dbReference>
<feature type="region of interest" description="Disordered" evidence="2">
    <location>
        <begin position="448"/>
        <end position="487"/>
    </location>
</feature>
<dbReference type="Pfam" id="PF10536">
    <property type="entry name" value="PMD"/>
    <property type="match status" value="1"/>
</dbReference>
<dbReference type="InterPro" id="IPR019557">
    <property type="entry name" value="AminoTfrase-like_pln_mobile"/>
</dbReference>
<evidence type="ECO:0000313" key="5">
    <source>
        <dbReference type="EMBL" id="AAX96529.1"/>
    </source>
</evidence>
<keyword evidence="1" id="KW-0175">Coiled coil</keyword>
<gene>
    <name evidence="5" type="ordered locus">LOC_Os11g20110</name>
</gene>